<dbReference type="InterPro" id="IPR020109">
    <property type="entry name" value="Holin_r1t"/>
</dbReference>
<evidence type="ECO:0000313" key="2">
    <source>
        <dbReference type="EMBL" id="MFC0673565.1"/>
    </source>
</evidence>
<proteinExistence type="predicted"/>
<accession>A0ABV6R9A6</accession>
<sequence>MSILTNPAFYLATAERAVKTTAQSAVAILTTDITGILEVDAVQALSVIGLATLVSVATSFASIPISGSGPSLTSAEQVDRVPTHRADT</sequence>
<dbReference type="Pfam" id="PF16945">
    <property type="entry name" value="Phage_r1t_holin"/>
    <property type="match status" value="1"/>
</dbReference>
<keyword evidence="3" id="KW-1185">Reference proteome</keyword>
<dbReference type="RefSeq" id="WP_376979224.1">
    <property type="nucleotide sequence ID" value="NZ_JBHLSV010000005.1"/>
</dbReference>
<protein>
    <submittedName>
        <fullName evidence="2">Holin</fullName>
    </submittedName>
</protein>
<evidence type="ECO:0000313" key="3">
    <source>
        <dbReference type="Proteomes" id="UP001589793"/>
    </source>
</evidence>
<organism evidence="2 3">
    <name type="scientific">Brachybacterium hainanense</name>
    <dbReference type="NCBI Taxonomy" id="1541174"/>
    <lineage>
        <taxon>Bacteria</taxon>
        <taxon>Bacillati</taxon>
        <taxon>Actinomycetota</taxon>
        <taxon>Actinomycetes</taxon>
        <taxon>Micrococcales</taxon>
        <taxon>Dermabacteraceae</taxon>
        <taxon>Brachybacterium</taxon>
    </lineage>
</organism>
<feature type="region of interest" description="Disordered" evidence="1">
    <location>
        <begin position="65"/>
        <end position="88"/>
    </location>
</feature>
<comment type="caution">
    <text evidence="2">The sequence shown here is derived from an EMBL/GenBank/DDBJ whole genome shotgun (WGS) entry which is preliminary data.</text>
</comment>
<gene>
    <name evidence="2" type="ORF">ACFFF6_06305</name>
</gene>
<dbReference type="EMBL" id="JBHLSV010000005">
    <property type="protein sequence ID" value="MFC0673565.1"/>
    <property type="molecule type" value="Genomic_DNA"/>
</dbReference>
<evidence type="ECO:0000256" key="1">
    <source>
        <dbReference type="SAM" id="MobiDB-lite"/>
    </source>
</evidence>
<feature type="compositionally biased region" description="Basic and acidic residues" evidence="1">
    <location>
        <begin position="77"/>
        <end position="88"/>
    </location>
</feature>
<reference evidence="2 3" key="1">
    <citation type="submission" date="2024-09" db="EMBL/GenBank/DDBJ databases">
        <authorList>
            <person name="Sun Q."/>
            <person name="Mori K."/>
        </authorList>
    </citation>
    <scope>NUCLEOTIDE SEQUENCE [LARGE SCALE GENOMIC DNA]</scope>
    <source>
        <strain evidence="2 3">CICC 10874</strain>
    </source>
</reference>
<dbReference type="Proteomes" id="UP001589793">
    <property type="component" value="Unassembled WGS sequence"/>
</dbReference>
<name>A0ABV6R9A6_9MICO</name>